<dbReference type="Proteomes" id="UP000305546">
    <property type="component" value="Unassembled WGS sequence"/>
</dbReference>
<dbReference type="GO" id="GO:0022857">
    <property type="term" value="F:transmembrane transporter activity"/>
    <property type="evidence" value="ECO:0007669"/>
    <property type="project" value="InterPro"/>
</dbReference>
<feature type="transmembrane region" description="Helical" evidence="8">
    <location>
        <begin position="140"/>
        <end position="164"/>
    </location>
</feature>
<dbReference type="AlphaFoldDB" id="A0A5C4LXS8"/>
<feature type="transmembrane region" description="Helical" evidence="8">
    <location>
        <begin position="211"/>
        <end position="230"/>
    </location>
</feature>
<name>A0A5C4LXS8_9PSEU</name>
<feature type="domain" description="Major facilitator superfamily (MFS) profile" evidence="9">
    <location>
        <begin position="37"/>
        <end position="447"/>
    </location>
</feature>
<evidence type="ECO:0000313" key="10">
    <source>
        <dbReference type="EMBL" id="TNC22719.1"/>
    </source>
</evidence>
<feature type="transmembrane region" description="Helical" evidence="8">
    <location>
        <begin position="425"/>
        <end position="442"/>
    </location>
</feature>
<dbReference type="InterPro" id="IPR011701">
    <property type="entry name" value="MFS"/>
</dbReference>
<feature type="transmembrane region" description="Helical" evidence="8">
    <location>
        <begin position="110"/>
        <end position="134"/>
    </location>
</feature>
<feature type="transmembrane region" description="Helical" evidence="8">
    <location>
        <begin position="297"/>
        <end position="316"/>
    </location>
</feature>
<reference evidence="10 11" key="1">
    <citation type="submission" date="2019-06" db="EMBL/GenBank/DDBJ databases">
        <title>Amycolatopsis alkalitolerans sp. nov., isolated from Gastrodia elata Blume.</title>
        <authorList>
            <person name="Narsing Rao M.P."/>
            <person name="Li W.J."/>
        </authorList>
    </citation>
    <scope>NUCLEOTIDE SEQUENCE [LARGE SCALE GENOMIC DNA]</scope>
    <source>
        <strain evidence="10 11">SYSUP0005</strain>
    </source>
</reference>
<evidence type="ECO:0000256" key="3">
    <source>
        <dbReference type="ARBA" id="ARBA00022475"/>
    </source>
</evidence>
<dbReference type="PROSITE" id="PS50850">
    <property type="entry name" value="MFS"/>
    <property type="match status" value="1"/>
</dbReference>
<dbReference type="CDD" id="cd17369">
    <property type="entry name" value="MFS_ShiA_like"/>
    <property type="match status" value="1"/>
</dbReference>
<evidence type="ECO:0000256" key="7">
    <source>
        <dbReference type="SAM" id="MobiDB-lite"/>
    </source>
</evidence>
<dbReference type="EMBL" id="VDFW01000024">
    <property type="protein sequence ID" value="TNC22719.1"/>
    <property type="molecule type" value="Genomic_DNA"/>
</dbReference>
<keyword evidence="11" id="KW-1185">Reference proteome</keyword>
<evidence type="ECO:0000256" key="5">
    <source>
        <dbReference type="ARBA" id="ARBA00022989"/>
    </source>
</evidence>
<dbReference type="PANTHER" id="PTHR43045:SF1">
    <property type="entry name" value="SHIKIMATE TRANSPORTER"/>
    <property type="match status" value="1"/>
</dbReference>
<feature type="transmembrane region" description="Helical" evidence="8">
    <location>
        <begin position="71"/>
        <end position="90"/>
    </location>
</feature>
<evidence type="ECO:0000256" key="8">
    <source>
        <dbReference type="SAM" id="Phobius"/>
    </source>
</evidence>
<dbReference type="PANTHER" id="PTHR43045">
    <property type="entry name" value="SHIKIMATE TRANSPORTER"/>
    <property type="match status" value="1"/>
</dbReference>
<evidence type="ECO:0000256" key="2">
    <source>
        <dbReference type="ARBA" id="ARBA00022448"/>
    </source>
</evidence>
<dbReference type="InterPro" id="IPR036259">
    <property type="entry name" value="MFS_trans_sf"/>
</dbReference>
<accession>A0A5C4LXS8</accession>
<feature type="transmembrane region" description="Helical" evidence="8">
    <location>
        <begin position="354"/>
        <end position="378"/>
    </location>
</feature>
<feature type="transmembrane region" description="Helical" evidence="8">
    <location>
        <begin position="263"/>
        <end position="285"/>
    </location>
</feature>
<feature type="region of interest" description="Disordered" evidence="7">
    <location>
        <begin position="1"/>
        <end position="27"/>
    </location>
</feature>
<keyword evidence="2" id="KW-0813">Transport</keyword>
<protein>
    <submittedName>
        <fullName evidence="10">MHS family MFS transporter</fullName>
    </submittedName>
</protein>
<evidence type="ECO:0000256" key="1">
    <source>
        <dbReference type="ARBA" id="ARBA00004651"/>
    </source>
</evidence>
<sequence length="451" mass="47344">MTSGGQLPMTVGQTGEPAARTGTGTASGSVRAQRRRILISGSIGTTIEWFDFLLYGLIAPVVFEPLFFPKAGSLVGTVAVLSTYAIGYVARPLGGALFGHLGDRLGRKPVMFTTLILMGACTTLIGLLPTYSAIGIAAPILLTLLRFIQGIALGGETVGAVIMATEGAPHGKRGGYAGFIQVGAALGSVLAALSASLVAGMAEGERLSWGWRVPFLCSAVLVIVGVYVRAKIDESAVFRAATKNAARRVPLLSALRGEPRASVTVFLCTIAETSMLQLFTVYILVYGKQALHLDSAVMLQGVLIGNIVGIFANPLFGRLSDFVGRKVMLASSLIIGVLYVLFVFFPLLRTHDHTLVVLAIAIPPALIQTLLFATEGSFYAELFRDASRRFSGLGVSRQLGGVVGGFFPLIATSLVAVSGSIWSVIGYYVAISVISLGAVLSARETSRETLA</sequence>
<feature type="transmembrane region" description="Helical" evidence="8">
    <location>
        <begin position="399"/>
        <end position="419"/>
    </location>
</feature>
<evidence type="ECO:0000256" key="4">
    <source>
        <dbReference type="ARBA" id="ARBA00022692"/>
    </source>
</evidence>
<dbReference type="Pfam" id="PF07690">
    <property type="entry name" value="MFS_1"/>
    <property type="match status" value="1"/>
</dbReference>
<evidence type="ECO:0000256" key="6">
    <source>
        <dbReference type="ARBA" id="ARBA00023136"/>
    </source>
</evidence>
<evidence type="ECO:0000313" key="11">
    <source>
        <dbReference type="Proteomes" id="UP000305546"/>
    </source>
</evidence>
<feature type="transmembrane region" description="Helical" evidence="8">
    <location>
        <begin position="176"/>
        <end position="199"/>
    </location>
</feature>
<evidence type="ECO:0000259" key="9">
    <source>
        <dbReference type="PROSITE" id="PS50850"/>
    </source>
</evidence>
<comment type="subcellular location">
    <subcellularLocation>
        <location evidence="1">Cell membrane</location>
        <topology evidence="1">Multi-pass membrane protein</topology>
    </subcellularLocation>
</comment>
<organism evidence="10 11">
    <name type="scientific">Amycolatopsis alkalitolerans</name>
    <dbReference type="NCBI Taxonomy" id="2547244"/>
    <lineage>
        <taxon>Bacteria</taxon>
        <taxon>Bacillati</taxon>
        <taxon>Actinomycetota</taxon>
        <taxon>Actinomycetes</taxon>
        <taxon>Pseudonocardiales</taxon>
        <taxon>Pseudonocardiaceae</taxon>
        <taxon>Amycolatopsis</taxon>
    </lineage>
</organism>
<dbReference type="GO" id="GO:0005886">
    <property type="term" value="C:plasma membrane"/>
    <property type="evidence" value="ECO:0007669"/>
    <property type="project" value="UniProtKB-SubCell"/>
</dbReference>
<proteinExistence type="predicted"/>
<keyword evidence="3" id="KW-1003">Cell membrane</keyword>
<keyword evidence="4 8" id="KW-0812">Transmembrane</keyword>
<keyword evidence="6 8" id="KW-0472">Membrane</keyword>
<keyword evidence="5 8" id="KW-1133">Transmembrane helix</keyword>
<dbReference type="InterPro" id="IPR020846">
    <property type="entry name" value="MFS_dom"/>
</dbReference>
<comment type="caution">
    <text evidence="10">The sequence shown here is derived from an EMBL/GenBank/DDBJ whole genome shotgun (WGS) entry which is preliminary data.</text>
</comment>
<feature type="transmembrane region" description="Helical" evidence="8">
    <location>
        <begin position="328"/>
        <end position="348"/>
    </location>
</feature>
<feature type="transmembrane region" description="Helical" evidence="8">
    <location>
        <begin position="37"/>
        <end position="59"/>
    </location>
</feature>
<dbReference type="Gene3D" id="1.20.1250.20">
    <property type="entry name" value="MFS general substrate transporter like domains"/>
    <property type="match status" value="2"/>
</dbReference>
<dbReference type="SUPFAM" id="SSF103473">
    <property type="entry name" value="MFS general substrate transporter"/>
    <property type="match status" value="1"/>
</dbReference>
<gene>
    <name evidence="10" type="ORF">FG385_24025</name>
</gene>